<protein>
    <recommendedName>
        <fullName evidence="8">C2H2-type domain-containing protein</fullName>
    </recommendedName>
</protein>
<evidence type="ECO:0000313" key="10">
    <source>
        <dbReference type="Proteomes" id="UP000075809"/>
    </source>
</evidence>
<evidence type="ECO:0000313" key="9">
    <source>
        <dbReference type="EMBL" id="KYQ50635.1"/>
    </source>
</evidence>
<keyword evidence="2" id="KW-0479">Metal-binding</keyword>
<evidence type="ECO:0000256" key="4">
    <source>
        <dbReference type="ARBA" id="ARBA00022771"/>
    </source>
</evidence>
<accession>A0A151WSN4</accession>
<evidence type="ECO:0000256" key="7">
    <source>
        <dbReference type="PROSITE-ProRule" id="PRU00042"/>
    </source>
</evidence>
<evidence type="ECO:0000256" key="1">
    <source>
        <dbReference type="ARBA" id="ARBA00004123"/>
    </source>
</evidence>
<dbReference type="InterPro" id="IPR050888">
    <property type="entry name" value="ZnF_C2H2-type_TF"/>
</dbReference>
<evidence type="ECO:0000256" key="6">
    <source>
        <dbReference type="ARBA" id="ARBA00023242"/>
    </source>
</evidence>
<gene>
    <name evidence="9" type="ORF">ALC60_10274</name>
</gene>
<sequence length="388" mass="45470">MDILSVNYSGSQNVIKRENGPFWQSGKMAYHCPRCNAGYTYKKTLKTHMKYDCGKEPRFKCPYCSKRDKCSSNIYKHIRLRHNGKPVYVDRLESSRSPNSSFHIQLSGWRNVRPVTSYICAKCNAGFRRTWDLIRHKCGQTPRYACPYCHKKDNSSSNVYRHIRRWHPNHPVGAQYAGRKRGKVYSVNKSHYCPRCNRGFTLKKNMSRHLRHECGMAPKYQCPYCDKPSKFTQNIYAHIRKYHPGQALCFRRFKVNASKQEVGLDLNFVLQSCKGFETDSSNRDFGQDCSSMSRSMTNYFSHGRVRNTYHSKVTFTDNKPFGCPKCGRCFTVKGNMTRHYKYECGQAPRFQCPYCEFRSKQTSNVMSHIRTRHPGQKVYVVHLKYEDK</sequence>
<feature type="domain" description="C2H2-type" evidence="8">
    <location>
        <begin position="350"/>
        <end position="378"/>
    </location>
</feature>
<dbReference type="EMBL" id="KQ982794">
    <property type="protein sequence ID" value="KYQ50635.1"/>
    <property type="molecule type" value="Genomic_DNA"/>
</dbReference>
<comment type="subcellular location">
    <subcellularLocation>
        <location evidence="1">Nucleus</location>
    </subcellularLocation>
</comment>
<dbReference type="InterPro" id="IPR013087">
    <property type="entry name" value="Znf_C2H2_type"/>
</dbReference>
<dbReference type="Pfam" id="PF00096">
    <property type="entry name" value="zf-C2H2"/>
    <property type="match status" value="2"/>
</dbReference>
<dbReference type="GO" id="GO:0008270">
    <property type="term" value="F:zinc ion binding"/>
    <property type="evidence" value="ECO:0007669"/>
    <property type="project" value="UniProtKB-KW"/>
</dbReference>
<feature type="domain" description="C2H2-type" evidence="8">
    <location>
        <begin position="191"/>
        <end position="218"/>
    </location>
</feature>
<evidence type="ECO:0000256" key="3">
    <source>
        <dbReference type="ARBA" id="ARBA00022737"/>
    </source>
</evidence>
<evidence type="ECO:0000256" key="5">
    <source>
        <dbReference type="ARBA" id="ARBA00022833"/>
    </source>
</evidence>
<dbReference type="STRING" id="64791.A0A151WSN4"/>
<dbReference type="Gene3D" id="3.30.160.60">
    <property type="entry name" value="Classic Zinc Finger"/>
    <property type="match status" value="4"/>
</dbReference>
<keyword evidence="10" id="KW-1185">Reference proteome</keyword>
<dbReference type="PROSITE" id="PS50157">
    <property type="entry name" value="ZINC_FINGER_C2H2_2"/>
    <property type="match status" value="6"/>
</dbReference>
<proteinExistence type="predicted"/>
<dbReference type="FunFam" id="3.30.160.60:FF:000446">
    <property type="entry name" value="Zinc finger protein"/>
    <property type="match status" value="1"/>
</dbReference>
<dbReference type="InterPro" id="IPR036236">
    <property type="entry name" value="Znf_C2H2_sf"/>
</dbReference>
<keyword evidence="6" id="KW-0539">Nucleus</keyword>
<name>A0A151WSN4_9HYME</name>
<feature type="domain" description="C2H2-type" evidence="8">
    <location>
        <begin position="220"/>
        <end position="248"/>
    </location>
</feature>
<keyword evidence="3" id="KW-0677">Repeat</keyword>
<reference evidence="9 10" key="1">
    <citation type="submission" date="2015-09" db="EMBL/GenBank/DDBJ databases">
        <title>Trachymyrmex zeteki WGS genome.</title>
        <authorList>
            <person name="Nygaard S."/>
            <person name="Hu H."/>
            <person name="Boomsma J."/>
            <person name="Zhang G."/>
        </authorList>
    </citation>
    <scope>NUCLEOTIDE SEQUENCE [LARGE SCALE GENOMIC DNA]</scope>
    <source>
        <strain evidence="9">Tzet28-1</strain>
        <tissue evidence="9">Whole body</tissue>
    </source>
</reference>
<keyword evidence="5" id="KW-0862">Zinc</keyword>
<feature type="domain" description="C2H2-type" evidence="8">
    <location>
        <begin position="30"/>
        <end position="57"/>
    </location>
</feature>
<organism evidence="9 10">
    <name type="scientific">Mycetomoellerius zeteki</name>
    <dbReference type="NCBI Taxonomy" id="64791"/>
    <lineage>
        <taxon>Eukaryota</taxon>
        <taxon>Metazoa</taxon>
        <taxon>Ecdysozoa</taxon>
        <taxon>Arthropoda</taxon>
        <taxon>Hexapoda</taxon>
        <taxon>Insecta</taxon>
        <taxon>Pterygota</taxon>
        <taxon>Neoptera</taxon>
        <taxon>Endopterygota</taxon>
        <taxon>Hymenoptera</taxon>
        <taxon>Apocrita</taxon>
        <taxon>Aculeata</taxon>
        <taxon>Formicoidea</taxon>
        <taxon>Formicidae</taxon>
        <taxon>Myrmicinae</taxon>
        <taxon>Mycetomoellerius</taxon>
    </lineage>
</organism>
<dbReference type="SMART" id="SM00355">
    <property type="entry name" value="ZnF_C2H2"/>
    <property type="match status" value="8"/>
</dbReference>
<evidence type="ECO:0000256" key="2">
    <source>
        <dbReference type="ARBA" id="ARBA00022723"/>
    </source>
</evidence>
<dbReference type="GO" id="GO:0005634">
    <property type="term" value="C:nucleus"/>
    <property type="evidence" value="ECO:0007669"/>
    <property type="project" value="UniProtKB-SubCell"/>
</dbReference>
<evidence type="ECO:0000259" key="8">
    <source>
        <dbReference type="PROSITE" id="PS50157"/>
    </source>
</evidence>
<keyword evidence="4 7" id="KW-0863">Zinc-finger</keyword>
<dbReference type="SUPFAM" id="SSF57667">
    <property type="entry name" value="beta-beta-alpha zinc fingers"/>
    <property type="match status" value="4"/>
</dbReference>
<dbReference type="PANTHER" id="PTHR24406">
    <property type="entry name" value="TRANSCRIPTIONAL REPRESSOR CTCFL-RELATED"/>
    <property type="match status" value="1"/>
</dbReference>
<dbReference type="AlphaFoldDB" id="A0A151WSN4"/>
<feature type="domain" description="C2H2-type" evidence="8">
    <location>
        <begin position="59"/>
        <end position="87"/>
    </location>
</feature>
<dbReference type="Proteomes" id="UP000075809">
    <property type="component" value="Unassembled WGS sequence"/>
</dbReference>
<feature type="domain" description="C2H2-type" evidence="8">
    <location>
        <begin position="321"/>
        <end position="348"/>
    </location>
</feature>